<evidence type="ECO:0008006" key="2">
    <source>
        <dbReference type="Google" id="ProtNLM"/>
    </source>
</evidence>
<gene>
    <name evidence="1" type="ORF">LCGC14_1812740</name>
</gene>
<dbReference type="EMBL" id="LAZR01017636">
    <property type="protein sequence ID" value="KKL99605.1"/>
    <property type="molecule type" value="Genomic_DNA"/>
</dbReference>
<protein>
    <recommendedName>
        <fullName evidence="2">Transcription factor zinc-finger domain-containing protein</fullName>
    </recommendedName>
</protein>
<reference evidence="1" key="1">
    <citation type="journal article" date="2015" name="Nature">
        <title>Complex archaea that bridge the gap between prokaryotes and eukaryotes.</title>
        <authorList>
            <person name="Spang A."/>
            <person name="Saw J.H."/>
            <person name="Jorgensen S.L."/>
            <person name="Zaremba-Niedzwiedzka K."/>
            <person name="Martijn J."/>
            <person name="Lind A.E."/>
            <person name="van Eijk R."/>
            <person name="Schleper C."/>
            <person name="Guy L."/>
            <person name="Ettema T.J."/>
        </authorList>
    </citation>
    <scope>NUCLEOTIDE SEQUENCE</scope>
</reference>
<name>A0A0F9J0Z0_9ZZZZ</name>
<proteinExistence type="predicted"/>
<accession>A0A0F9J0Z0</accession>
<comment type="caution">
    <text evidence="1">The sequence shown here is derived from an EMBL/GenBank/DDBJ whole genome shotgun (WGS) entry which is preliminary data.</text>
</comment>
<organism evidence="1">
    <name type="scientific">marine sediment metagenome</name>
    <dbReference type="NCBI Taxonomy" id="412755"/>
    <lineage>
        <taxon>unclassified sequences</taxon>
        <taxon>metagenomes</taxon>
        <taxon>ecological metagenomes</taxon>
    </lineage>
</organism>
<sequence length="58" mass="6820">MDTFKIENPKYKCPKCGIVEENLQSTMVNLEGDWCLRCYMKWVSKNVPKLEKIDNPNP</sequence>
<dbReference type="AlphaFoldDB" id="A0A0F9J0Z0"/>
<evidence type="ECO:0000313" key="1">
    <source>
        <dbReference type="EMBL" id="KKL99605.1"/>
    </source>
</evidence>